<keyword evidence="2" id="KW-1185">Reference proteome</keyword>
<accession>K2JSJ8</accession>
<dbReference type="EMBL" id="AMRL01000002">
    <property type="protein sequence ID" value="EKE78458.1"/>
    <property type="molecule type" value="Genomic_DNA"/>
</dbReference>
<dbReference type="RefSeq" id="WP_008943181.1">
    <property type="nucleotide sequence ID" value="NZ_AMRL01000002.1"/>
</dbReference>
<organism evidence="1 2">
    <name type="scientific">Oceanibaculum indicum P24</name>
    <dbReference type="NCBI Taxonomy" id="1207063"/>
    <lineage>
        <taxon>Bacteria</taxon>
        <taxon>Pseudomonadati</taxon>
        <taxon>Pseudomonadota</taxon>
        <taxon>Alphaproteobacteria</taxon>
        <taxon>Rhodospirillales</taxon>
        <taxon>Oceanibaculaceae</taxon>
        <taxon>Oceanibaculum</taxon>
    </lineage>
</organism>
<reference evidence="1 2" key="1">
    <citation type="journal article" date="2012" name="J. Bacteriol.">
        <title>Genome Sequence of Oceanibaculum indicum Type Strain P24.</title>
        <authorList>
            <person name="Lai Q."/>
            <person name="Shao Z."/>
        </authorList>
    </citation>
    <scope>NUCLEOTIDE SEQUENCE [LARGE SCALE GENOMIC DNA]</scope>
    <source>
        <strain evidence="1 2">P24</strain>
    </source>
</reference>
<dbReference type="AlphaFoldDB" id="K2JSJ8"/>
<name>K2JSJ8_9PROT</name>
<protein>
    <submittedName>
        <fullName evidence="1">Uncharacterized protein</fullName>
    </submittedName>
</protein>
<evidence type="ECO:0000313" key="1">
    <source>
        <dbReference type="EMBL" id="EKE78458.1"/>
    </source>
</evidence>
<proteinExistence type="predicted"/>
<sequence length="80" mass="8500">MTRALSETEAALLTALELARTYVANDLQCTLEAVCDLNPNTLEPLRETLSDEDRPSIEGIERDLAVIDAAIAAAKAEAGA</sequence>
<comment type="caution">
    <text evidence="1">The sequence shown here is derived from an EMBL/GenBank/DDBJ whole genome shotgun (WGS) entry which is preliminary data.</text>
</comment>
<gene>
    <name evidence="1" type="ORF">P24_02821</name>
</gene>
<dbReference type="STRING" id="1207063.P24_02821"/>
<evidence type="ECO:0000313" key="2">
    <source>
        <dbReference type="Proteomes" id="UP000006746"/>
    </source>
</evidence>
<dbReference type="Proteomes" id="UP000006746">
    <property type="component" value="Unassembled WGS sequence"/>
</dbReference>